<accession>A0A382XWA2</accession>
<feature type="region of interest" description="Disordered" evidence="1">
    <location>
        <begin position="1"/>
        <end position="26"/>
    </location>
</feature>
<dbReference type="AlphaFoldDB" id="A0A382XWA2"/>
<protein>
    <submittedName>
        <fullName evidence="2">Uncharacterized protein</fullName>
    </submittedName>
</protein>
<sequence>MPTVAAAVSRVCRKHAPRRAHSAPDEQVVQPGVRVGARALGAQEVGHWEGQGSAHARG</sequence>
<evidence type="ECO:0000313" key="2">
    <source>
        <dbReference type="EMBL" id="SVD75273.1"/>
    </source>
</evidence>
<evidence type="ECO:0000256" key="1">
    <source>
        <dbReference type="SAM" id="MobiDB-lite"/>
    </source>
</evidence>
<dbReference type="EMBL" id="UINC01170965">
    <property type="protein sequence ID" value="SVD75273.1"/>
    <property type="molecule type" value="Genomic_DNA"/>
</dbReference>
<gene>
    <name evidence="2" type="ORF">METZ01_LOCUS428127</name>
</gene>
<feature type="compositionally biased region" description="Basic residues" evidence="1">
    <location>
        <begin position="11"/>
        <end position="21"/>
    </location>
</feature>
<reference evidence="2" key="1">
    <citation type="submission" date="2018-05" db="EMBL/GenBank/DDBJ databases">
        <authorList>
            <person name="Lanie J.A."/>
            <person name="Ng W.-L."/>
            <person name="Kazmierczak K.M."/>
            <person name="Andrzejewski T.M."/>
            <person name="Davidsen T.M."/>
            <person name="Wayne K.J."/>
            <person name="Tettelin H."/>
            <person name="Glass J.I."/>
            <person name="Rusch D."/>
            <person name="Podicherti R."/>
            <person name="Tsui H.-C.T."/>
            <person name="Winkler M.E."/>
        </authorList>
    </citation>
    <scope>NUCLEOTIDE SEQUENCE</scope>
</reference>
<name>A0A382XWA2_9ZZZZ</name>
<proteinExistence type="predicted"/>
<organism evidence="2">
    <name type="scientific">marine metagenome</name>
    <dbReference type="NCBI Taxonomy" id="408172"/>
    <lineage>
        <taxon>unclassified sequences</taxon>
        <taxon>metagenomes</taxon>
        <taxon>ecological metagenomes</taxon>
    </lineage>
</organism>